<protein>
    <submittedName>
        <fullName evidence="1">Uncharacterized protein</fullName>
    </submittedName>
</protein>
<dbReference type="AlphaFoldDB" id="A0A8K0RKK3"/>
<reference evidence="1" key="1">
    <citation type="journal article" date="2021" name="Nat. Commun.">
        <title>Genetic determinants of endophytism in the Arabidopsis root mycobiome.</title>
        <authorList>
            <person name="Mesny F."/>
            <person name="Miyauchi S."/>
            <person name="Thiergart T."/>
            <person name="Pickel B."/>
            <person name="Atanasova L."/>
            <person name="Karlsson M."/>
            <person name="Huettel B."/>
            <person name="Barry K.W."/>
            <person name="Haridas S."/>
            <person name="Chen C."/>
            <person name="Bauer D."/>
            <person name="Andreopoulos W."/>
            <person name="Pangilinan J."/>
            <person name="LaButti K."/>
            <person name="Riley R."/>
            <person name="Lipzen A."/>
            <person name="Clum A."/>
            <person name="Drula E."/>
            <person name="Henrissat B."/>
            <person name="Kohler A."/>
            <person name="Grigoriev I.V."/>
            <person name="Martin F.M."/>
            <person name="Hacquard S."/>
        </authorList>
    </citation>
    <scope>NUCLEOTIDE SEQUENCE</scope>
    <source>
        <strain evidence="1">MPI-SDFR-AT-0120</strain>
    </source>
</reference>
<name>A0A8K0RKK3_9PLEO</name>
<dbReference type="OrthoDB" id="3747946at2759"/>
<gene>
    <name evidence="1" type="ORF">FB567DRAFT_19916</name>
</gene>
<sequence length="187" mass="20956">MCGCTLYDSPTCGHSWISMSQPCGFLSDLLSCPNRQTYQTLVAPAYSCPMCNRGFADRETIEMVQGPWGCNQMIRSHIGGSYAIPGQWGNAPIPMMPGGWGGPALTSGAMVPMNSIRYDHRLTGPYPPLPPTFCDSPMVYDNYDAFDDGFLYDLDFPDRRRSRRQRKSSHYHKYHYSSKPATNCVVM</sequence>
<dbReference type="Proteomes" id="UP000813461">
    <property type="component" value="Unassembled WGS sequence"/>
</dbReference>
<evidence type="ECO:0000313" key="1">
    <source>
        <dbReference type="EMBL" id="KAH7095066.1"/>
    </source>
</evidence>
<accession>A0A8K0RKK3</accession>
<dbReference type="EMBL" id="JAGMVJ010000001">
    <property type="protein sequence ID" value="KAH7095066.1"/>
    <property type="molecule type" value="Genomic_DNA"/>
</dbReference>
<evidence type="ECO:0000313" key="2">
    <source>
        <dbReference type="Proteomes" id="UP000813461"/>
    </source>
</evidence>
<proteinExistence type="predicted"/>
<keyword evidence="2" id="KW-1185">Reference proteome</keyword>
<organism evidence="1 2">
    <name type="scientific">Paraphoma chrysanthemicola</name>
    <dbReference type="NCBI Taxonomy" id="798071"/>
    <lineage>
        <taxon>Eukaryota</taxon>
        <taxon>Fungi</taxon>
        <taxon>Dikarya</taxon>
        <taxon>Ascomycota</taxon>
        <taxon>Pezizomycotina</taxon>
        <taxon>Dothideomycetes</taxon>
        <taxon>Pleosporomycetidae</taxon>
        <taxon>Pleosporales</taxon>
        <taxon>Pleosporineae</taxon>
        <taxon>Phaeosphaeriaceae</taxon>
        <taxon>Paraphoma</taxon>
    </lineage>
</organism>
<comment type="caution">
    <text evidence="1">The sequence shown here is derived from an EMBL/GenBank/DDBJ whole genome shotgun (WGS) entry which is preliminary data.</text>
</comment>